<dbReference type="EMBL" id="JBINXB010000002">
    <property type="protein sequence ID" value="MFH6564788.1"/>
    <property type="molecule type" value="Genomic_DNA"/>
</dbReference>
<reference evidence="2 3" key="1">
    <citation type="submission" date="2024-10" db="EMBL/GenBank/DDBJ databases">
        <title>Aeromonas and Pseudomonas from the Cagarras Archipelago, Rio de Janeiro, Brazil.</title>
        <authorList>
            <person name="Canellas A.L.B."/>
            <person name="Laport M.S."/>
        </authorList>
    </citation>
    <scope>NUCLEOTIDE SEQUENCE [LARGE SCALE GENOMIC DNA]</scope>
    <source>
        <strain evidence="2 3">CPF-4</strain>
    </source>
</reference>
<evidence type="ECO:0000313" key="3">
    <source>
        <dbReference type="Proteomes" id="UP001609821"/>
    </source>
</evidence>
<gene>
    <name evidence="2" type="primary">pseH</name>
    <name evidence="2" type="ORF">ACHMWK_02105</name>
</gene>
<dbReference type="SUPFAM" id="SSF55729">
    <property type="entry name" value="Acyl-CoA N-acyltransferases (Nat)"/>
    <property type="match status" value="1"/>
</dbReference>
<organism evidence="2 3">
    <name type="scientific">Pseudomonas kulmbachensis</name>
    <dbReference type="NCBI Taxonomy" id="3043408"/>
    <lineage>
        <taxon>Bacteria</taxon>
        <taxon>Pseudomonadati</taxon>
        <taxon>Pseudomonadota</taxon>
        <taxon>Gammaproteobacteria</taxon>
        <taxon>Pseudomonadales</taxon>
        <taxon>Pseudomonadaceae</taxon>
        <taxon>Pseudomonas</taxon>
    </lineage>
</organism>
<keyword evidence="2" id="KW-0012">Acyltransferase</keyword>
<dbReference type="RefSeq" id="WP_395246450.1">
    <property type="nucleotide sequence ID" value="NZ_JBINXB010000002.1"/>
</dbReference>
<dbReference type="InterPro" id="IPR016181">
    <property type="entry name" value="Acyl_CoA_acyltransferase"/>
</dbReference>
<dbReference type="PANTHER" id="PTHR43415:SF3">
    <property type="entry name" value="GNAT-FAMILY ACETYLTRANSFERASE"/>
    <property type="match status" value="1"/>
</dbReference>
<keyword evidence="2" id="KW-0808">Transferase</keyword>
<accession>A0ABW7LVV6</accession>
<evidence type="ECO:0000259" key="1">
    <source>
        <dbReference type="PROSITE" id="PS51186"/>
    </source>
</evidence>
<sequence length="189" mass="21772">MELVMQMLGKLRSIEQQELELMLSWRNAPNVRANMYTRHEISMAEHLAWWTRIQQRDDQQYFMYEADGTPLGIVGFTGIDKTSENSSWAFYASPDAPKGTGSKMEFLALDCAFNQLGLHKLYCEVLAFNAPVIKLHQKFGFSVEGIFREHHKNDQDFIDIHRLGLLASEWAEKRSEMLNKLIKLSGKSA</sequence>
<dbReference type="Proteomes" id="UP001609821">
    <property type="component" value="Unassembled WGS sequence"/>
</dbReference>
<dbReference type="GO" id="GO:0016746">
    <property type="term" value="F:acyltransferase activity"/>
    <property type="evidence" value="ECO:0007669"/>
    <property type="project" value="UniProtKB-KW"/>
</dbReference>
<protein>
    <submittedName>
        <fullName evidence="2">UDP-4-amino-4, 6-dideoxy-N-acetyl-beta-L-altrosamine N-acetyltransferase</fullName>
        <ecNumber evidence="2">2.3.1.202</ecNumber>
    </submittedName>
</protein>
<dbReference type="InterPro" id="IPR000182">
    <property type="entry name" value="GNAT_dom"/>
</dbReference>
<dbReference type="EC" id="2.3.1.202" evidence="2"/>
<dbReference type="PROSITE" id="PS51186">
    <property type="entry name" value="GNAT"/>
    <property type="match status" value="1"/>
</dbReference>
<dbReference type="PANTHER" id="PTHR43415">
    <property type="entry name" value="SPERMIDINE N(1)-ACETYLTRANSFERASE"/>
    <property type="match status" value="1"/>
</dbReference>
<dbReference type="InterPro" id="IPR020036">
    <property type="entry name" value="PseH"/>
</dbReference>
<evidence type="ECO:0000313" key="2">
    <source>
        <dbReference type="EMBL" id="MFH6564788.1"/>
    </source>
</evidence>
<feature type="domain" description="N-acetyltransferase" evidence="1">
    <location>
        <begin position="9"/>
        <end position="164"/>
    </location>
</feature>
<comment type="caution">
    <text evidence="2">The sequence shown here is derived from an EMBL/GenBank/DDBJ whole genome shotgun (WGS) entry which is preliminary data.</text>
</comment>
<keyword evidence="3" id="KW-1185">Reference proteome</keyword>
<dbReference type="NCBIfam" id="TIGR03585">
    <property type="entry name" value="PseH"/>
    <property type="match status" value="1"/>
</dbReference>
<name>A0ABW7LVV6_9PSED</name>
<dbReference type="Gene3D" id="3.40.630.30">
    <property type="match status" value="1"/>
</dbReference>
<dbReference type="Pfam" id="PF13420">
    <property type="entry name" value="Acetyltransf_4"/>
    <property type="match status" value="1"/>
</dbReference>
<proteinExistence type="predicted"/>